<feature type="transmembrane region" description="Helical" evidence="1">
    <location>
        <begin position="498"/>
        <end position="523"/>
    </location>
</feature>
<protein>
    <recommendedName>
        <fullName evidence="4">O-antigen ligase-like membrane protein</fullName>
    </recommendedName>
</protein>
<dbReference type="Proteomes" id="UP001451571">
    <property type="component" value="Chromosome"/>
</dbReference>
<feature type="transmembrane region" description="Helical" evidence="1">
    <location>
        <begin position="418"/>
        <end position="438"/>
    </location>
</feature>
<accession>A0ABZ3EXY0</accession>
<reference evidence="2 3" key="1">
    <citation type="submission" date="2024-02" db="EMBL/GenBank/DDBJ databases">
        <title>Bacterial strain from lacustrine sediment.</title>
        <authorList>
            <person name="Petit C."/>
            <person name="Fadhlaoui K."/>
        </authorList>
    </citation>
    <scope>NUCLEOTIDE SEQUENCE [LARGE SCALE GENOMIC DNA]</scope>
    <source>
        <strain evidence="2 3">IPX-CK</strain>
    </source>
</reference>
<proteinExistence type="predicted"/>
<feature type="transmembrane region" description="Helical" evidence="1">
    <location>
        <begin position="335"/>
        <end position="352"/>
    </location>
</feature>
<feature type="transmembrane region" description="Helical" evidence="1">
    <location>
        <begin position="67"/>
        <end position="84"/>
    </location>
</feature>
<feature type="transmembrane region" description="Helical" evidence="1">
    <location>
        <begin position="197"/>
        <end position="220"/>
    </location>
</feature>
<evidence type="ECO:0000256" key="1">
    <source>
        <dbReference type="SAM" id="Phobius"/>
    </source>
</evidence>
<evidence type="ECO:0008006" key="4">
    <source>
        <dbReference type="Google" id="ProtNLM"/>
    </source>
</evidence>
<dbReference type="RefSeq" id="WP_342758664.1">
    <property type="nucleotide sequence ID" value="NZ_CP146256.1"/>
</dbReference>
<feature type="transmembrane region" description="Helical" evidence="1">
    <location>
        <begin position="20"/>
        <end position="38"/>
    </location>
</feature>
<keyword evidence="1" id="KW-0812">Transmembrane</keyword>
<keyword evidence="3" id="KW-1185">Reference proteome</keyword>
<dbReference type="EMBL" id="CP146256">
    <property type="protein sequence ID" value="XAH75101.1"/>
    <property type="molecule type" value="Genomic_DNA"/>
</dbReference>
<keyword evidence="1" id="KW-1133">Transmembrane helix</keyword>
<feature type="transmembrane region" description="Helical" evidence="1">
    <location>
        <begin position="299"/>
        <end position="323"/>
    </location>
</feature>
<feature type="transmembrane region" description="Helical" evidence="1">
    <location>
        <begin position="159"/>
        <end position="177"/>
    </location>
</feature>
<organism evidence="2 3">
    <name type="scientific">Kineothrix sedimenti</name>
    <dbReference type="NCBI Taxonomy" id="3123317"/>
    <lineage>
        <taxon>Bacteria</taxon>
        <taxon>Bacillati</taxon>
        <taxon>Bacillota</taxon>
        <taxon>Clostridia</taxon>
        <taxon>Lachnospirales</taxon>
        <taxon>Lachnospiraceae</taxon>
        <taxon>Kineothrix</taxon>
    </lineage>
</organism>
<feature type="transmembrane region" description="Helical" evidence="1">
    <location>
        <begin position="43"/>
        <end position="61"/>
    </location>
</feature>
<keyword evidence="1" id="KW-0472">Membrane</keyword>
<feature type="transmembrane region" description="Helical" evidence="1">
    <location>
        <begin position="232"/>
        <end position="252"/>
    </location>
</feature>
<name>A0ABZ3EXY0_9FIRM</name>
<feature type="transmembrane region" description="Helical" evidence="1">
    <location>
        <begin position="116"/>
        <end position="138"/>
    </location>
</feature>
<gene>
    <name evidence="2" type="ORF">V6984_04820</name>
</gene>
<sequence length="527" mass="60257">MKKLEKVTLQEKLNLSWEELFFYLFFSTMLFTKGLGLIEGQFLFNLGILTGAGCFVIKVILTKYSPAEYFVSALLGMLSIIAYLNSGEKGILFLFMLLLGMKNISVKKVFKLGLCIWTITFWGLILIHLFGLSNDLILAHNKLGLGHILRYSLGFPHPNVLQVSYVIFMMLFFYVFQPKGKWTWITAGLLFIGDCYIFLYSISYTGFILSGVYLIARCYLVTRKRITRFESFCIQLVLPFCSLISIAGPVVFTGKLFDIFNKVLNTRFNLSRYFLTHQEITLFGSSLAEAPKNYVIDCSYVSCLLLYGIFLFAFLMAAYFVMIRRFLKEDRREELAIIIGILVAGASEPFLFNTSFKNISIIFMGSLLFQMLEERKGEKLLFAPGYSIAEKSLLAFVRCKQAGTRFMASCLEELKKNVVKWSIISILIGILTSGIYAVNWNRPSAIYMPTSQSDEVEQEPVFIDKEKLPADFDGWILQNNDKEIPMAKFTGNMITVEYVRVIVSSFTIVYIFCMIMITAVFGIRKNW</sequence>
<evidence type="ECO:0000313" key="2">
    <source>
        <dbReference type="EMBL" id="XAH75101.1"/>
    </source>
</evidence>
<evidence type="ECO:0000313" key="3">
    <source>
        <dbReference type="Proteomes" id="UP001451571"/>
    </source>
</evidence>